<evidence type="ECO:0000313" key="2">
    <source>
        <dbReference type="Proteomes" id="UP000784294"/>
    </source>
</evidence>
<comment type="caution">
    <text evidence="1">The sequence shown here is derived from an EMBL/GenBank/DDBJ whole genome shotgun (WGS) entry which is preliminary data.</text>
</comment>
<dbReference type="OrthoDB" id="6284657at2759"/>
<proteinExistence type="predicted"/>
<gene>
    <name evidence="1" type="ORF">PXEA_LOCUS4054</name>
</gene>
<dbReference type="EMBL" id="CAAALY010009490">
    <property type="protein sequence ID" value="VEL10614.1"/>
    <property type="molecule type" value="Genomic_DNA"/>
</dbReference>
<evidence type="ECO:0000313" key="1">
    <source>
        <dbReference type="EMBL" id="VEL10614.1"/>
    </source>
</evidence>
<accession>A0A448WFM1</accession>
<organism evidence="1 2">
    <name type="scientific">Protopolystoma xenopodis</name>
    <dbReference type="NCBI Taxonomy" id="117903"/>
    <lineage>
        <taxon>Eukaryota</taxon>
        <taxon>Metazoa</taxon>
        <taxon>Spiralia</taxon>
        <taxon>Lophotrochozoa</taxon>
        <taxon>Platyhelminthes</taxon>
        <taxon>Monogenea</taxon>
        <taxon>Polyopisthocotylea</taxon>
        <taxon>Polystomatidea</taxon>
        <taxon>Polystomatidae</taxon>
        <taxon>Protopolystoma</taxon>
    </lineage>
</organism>
<name>A0A448WFM1_9PLAT</name>
<dbReference type="Proteomes" id="UP000784294">
    <property type="component" value="Unassembled WGS sequence"/>
</dbReference>
<protein>
    <submittedName>
        <fullName evidence="1">Uncharacterized protein</fullName>
    </submittedName>
</protein>
<reference evidence="1" key="1">
    <citation type="submission" date="2018-11" db="EMBL/GenBank/DDBJ databases">
        <authorList>
            <consortium name="Pathogen Informatics"/>
        </authorList>
    </citation>
    <scope>NUCLEOTIDE SEQUENCE</scope>
</reference>
<sequence length="244" mass="26305">MPDDAKTDSLITDLSFSWDLLHRSRYDNIVIPGSLGPFAESVEVKPAGVLMILGLRDPDQGVETSSTSYAAGLRCRVTRDSKYAAMYRVKVGGLDVNGHLTAKPGDDVNLNCTVLASETGEIVKEGVIYHWDLRTAQGDSFIMGKLVKNEVITNKAQLTLLGLRDLSSGPAAIGRCLAEVPRSATDPGFTYASPSFNILVPPPGTDSSVIGEPPEDFQMPKMASGKLFLGVSFKAYYHIMAHIN</sequence>
<keyword evidence="2" id="KW-1185">Reference proteome</keyword>
<dbReference type="AlphaFoldDB" id="A0A448WFM1"/>